<reference evidence="8 9" key="1">
    <citation type="submission" date="2013-03" db="EMBL/GenBank/DDBJ databases">
        <title>The Genome Sequence of Exophiala aquamarina CBS 119918.</title>
        <authorList>
            <consortium name="The Broad Institute Genomics Platform"/>
            <person name="Cuomo C."/>
            <person name="de Hoog S."/>
            <person name="Gorbushina A."/>
            <person name="Walker B."/>
            <person name="Young S.K."/>
            <person name="Zeng Q."/>
            <person name="Gargeya S."/>
            <person name="Fitzgerald M."/>
            <person name="Haas B."/>
            <person name="Abouelleil A."/>
            <person name="Allen A.W."/>
            <person name="Alvarado L."/>
            <person name="Arachchi H.M."/>
            <person name="Berlin A.M."/>
            <person name="Chapman S.B."/>
            <person name="Gainer-Dewar J."/>
            <person name="Goldberg J."/>
            <person name="Griggs A."/>
            <person name="Gujja S."/>
            <person name="Hansen M."/>
            <person name="Howarth C."/>
            <person name="Imamovic A."/>
            <person name="Ireland A."/>
            <person name="Larimer J."/>
            <person name="McCowan C."/>
            <person name="Murphy C."/>
            <person name="Pearson M."/>
            <person name="Poon T.W."/>
            <person name="Priest M."/>
            <person name="Roberts A."/>
            <person name="Saif S."/>
            <person name="Shea T."/>
            <person name="Sisk P."/>
            <person name="Sykes S."/>
            <person name="Wortman J."/>
            <person name="Nusbaum C."/>
            <person name="Birren B."/>
        </authorList>
    </citation>
    <scope>NUCLEOTIDE SEQUENCE [LARGE SCALE GENOMIC DNA]</scope>
    <source>
        <strain evidence="8 9">CBS 119918</strain>
    </source>
</reference>
<keyword evidence="9" id="KW-1185">Reference proteome</keyword>
<evidence type="ECO:0000256" key="6">
    <source>
        <dbReference type="SAM" id="MobiDB-lite"/>
    </source>
</evidence>
<dbReference type="InterPro" id="IPR029063">
    <property type="entry name" value="SAM-dependent_MTases_sf"/>
</dbReference>
<organism evidence="8 9">
    <name type="scientific">Exophiala aquamarina CBS 119918</name>
    <dbReference type="NCBI Taxonomy" id="1182545"/>
    <lineage>
        <taxon>Eukaryota</taxon>
        <taxon>Fungi</taxon>
        <taxon>Dikarya</taxon>
        <taxon>Ascomycota</taxon>
        <taxon>Pezizomycotina</taxon>
        <taxon>Eurotiomycetes</taxon>
        <taxon>Chaetothyriomycetidae</taxon>
        <taxon>Chaetothyriales</taxon>
        <taxon>Herpotrichiellaceae</taxon>
        <taxon>Exophiala</taxon>
    </lineage>
</organism>
<dbReference type="OrthoDB" id="5376140at2759"/>
<dbReference type="Pfam" id="PF00145">
    <property type="entry name" value="DNA_methylase"/>
    <property type="match status" value="1"/>
</dbReference>
<dbReference type="PROSITE" id="PS51679">
    <property type="entry name" value="SAM_MT_C5"/>
    <property type="match status" value="1"/>
</dbReference>
<dbReference type="InterPro" id="IPR057215">
    <property type="entry name" value="DUF7893"/>
</dbReference>
<dbReference type="Pfam" id="PF25423">
    <property type="entry name" value="DUF7893"/>
    <property type="match status" value="1"/>
</dbReference>
<name>A0A072PT99_9EURO</name>
<accession>A0A072PT99</accession>
<dbReference type="InterPro" id="IPR050390">
    <property type="entry name" value="C5-Methyltransferase"/>
</dbReference>
<evidence type="ECO:0000256" key="2">
    <source>
        <dbReference type="ARBA" id="ARBA00022603"/>
    </source>
</evidence>
<feature type="domain" description="DUF7893" evidence="7">
    <location>
        <begin position="294"/>
        <end position="393"/>
    </location>
</feature>
<dbReference type="GO" id="GO:0044027">
    <property type="term" value="P:negative regulation of gene expression via chromosomal CpG island methylation"/>
    <property type="evidence" value="ECO:0007669"/>
    <property type="project" value="TreeGrafter"/>
</dbReference>
<dbReference type="Gene3D" id="3.90.120.10">
    <property type="entry name" value="DNA Methylase, subunit A, domain 2"/>
    <property type="match status" value="1"/>
</dbReference>
<comment type="caution">
    <text evidence="8">The sequence shown here is derived from an EMBL/GenBank/DDBJ whole genome shotgun (WGS) entry which is preliminary data.</text>
</comment>
<dbReference type="STRING" id="1182545.A0A072PT99"/>
<evidence type="ECO:0000256" key="1">
    <source>
        <dbReference type="ARBA" id="ARBA00011975"/>
    </source>
</evidence>
<dbReference type="VEuPathDB" id="FungiDB:A1O9_00957"/>
<sequence length="1121" mass="126404">MVLPLRYEISSSSDHNTDGRVSQRPPLRRCRPPVVEVLSESEDEDYEYLSFAEDDENGSCGSLSCPSSSEEELDSTESDLADESAGRHDGDSDAEEDLAVWQESDGINFSEEDGPFPCVDQSLEGELAELRRQLLKLESAEALRVYYPPVLSGNSIPAPLIVEEAAALEELTALDPECDGGSDDYFFELDLYDFCVYRSPRHPNGSQGQYESLHIVTTNPKIGHWVVEGALRSQNQQRRIRGFIDRVSIGNYENICTHTTSGAVWIKTELSSKQRYWYRLKEPAGGYRMLWHDFLWLADFTKYFIDYLHESSKKKLVVSLLDFKSNFWTQLKEWHGDSLQSWRKQREESPRKPLDFRKDVLWYRQFLNHQVDSLCQDDANHERFQQPVWNEIGVVPSSYDQGAEAKDENTVVTPNVAACFHEKFPHWQDEHKLLDMVYICPEVEKFRRGRRQHWGLPDKFSVDQTPYFVICNGSGSSMANTKISLVDHLLEQASAKNDPVQLRASELLEKIVIVRMYSDKRAEYLFYYAWVREVVTQTKLAVVWLFRSSETLCGTGFYPIGNELFFSSECNCEPVLASDVVDVISASAFSDRATNGAVLFVHSLFDEDQQIHLTADMNKLICRCQQRFHVSPKKIPQPAPTQRQGVPQLSTTELYSGAGFLGHSMAATGYIKPVVAIECCETAALTYKANDELDVTKVITASVNTCLLKIMTGEEPIRPTECIIAGCPCQGFSLLNSNKLTRKSQKNCSLLAHTLTWFEVFLPAYGLIENVPNMDSLDPNPCEQAICYLVALGYQVRKIFPVDSTLGGASSRKRLIIMVAAPNAILPAGLNQTHGDGHGQMKTRTCEEVISDLEPLANDTVLNVSNPDHIPLHRFKIDFKNNVNLRDVVERIPTKPVNLGVAQAYRLGRLSPSQRAWFCTLSKEKQSKSSKSLRRINRYKPFRTVCTVISPLDARHGGEMLHYEQNRANSILEARRAMGVPDCFIMMGSIIEQYKLLGNGVPWALGAALGRSVGKAWVGTINKRPWLSNTAPDVSTRPANNSVSWIAPKNVHPHGSAPMLPNRSSPGVKEEIDLEDRGKMVQTIKKRARYVLSDDYDDGDNDDNDPDIEVLCERPVPKRVR</sequence>
<dbReference type="EC" id="2.1.1.37" evidence="1"/>
<proteinExistence type="inferred from homology"/>
<evidence type="ECO:0000313" key="8">
    <source>
        <dbReference type="EMBL" id="KEF62982.1"/>
    </source>
</evidence>
<evidence type="ECO:0000256" key="5">
    <source>
        <dbReference type="PROSITE-ProRule" id="PRU01016"/>
    </source>
</evidence>
<gene>
    <name evidence="8" type="ORF">A1O9_00957</name>
</gene>
<dbReference type="GO" id="GO:0032259">
    <property type="term" value="P:methylation"/>
    <property type="evidence" value="ECO:0007669"/>
    <property type="project" value="UniProtKB-KW"/>
</dbReference>
<feature type="compositionally biased region" description="Acidic residues" evidence="6">
    <location>
        <begin position="39"/>
        <end position="57"/>
    </location>
</feature>
<dbReference type="GO" id="GO:0005634">
    <property type="term" value="C:nucleus"/>
    <property type="evidence" value="ECO:0007669"/>
    <property type="project" value="TreeGrafter"/>
</dbReference>
<dbReference type="GO" id="GO:0003886">
    <property type="term" value="F:DNA (cytosine-5-)-methyltransferase activity"/>
    <property type="evidence" value="ECO:0007669"/>
    <property type="project" value="UniProtKB-EC"/>
</dbReference>
<feature type="active site" evidence="5">
    <location>
        <position position="729"/>
    </location>
</feature>
<dbReference type="AlphaFoldDB" id="A0A072PT99"/>
<dbReference type="InterPro" id="IPR001525">
    <property type="entry name" value="C5_MeTfrase"/>
</dbReference>
<dbReference type="GO" id="GO:0003677">
    <property type="term" value="F:DNA binding"/>
    <property type="evidence" value="ECO:0007669"/>
    <property type="project" value="TreeGrafter"/>
</dbReference>
<protein>
    <recommendedName>
        <fullName evidence="1">DNA (cytosine-5-)-methyltransferase</fullName>
        <ecNumber evidence="1">2.1.1.37</ecNumber>
    </recommendedName>
</protein>
<keyword evidence="4 5" id="KW-0949">S-adenosyl-L-methionine</keyword>
<feature type="compositionally biased region" description="Low complexity" evidence="6">
    <location>
        <begin position="58"/>
        <end position="68"/>
    </location>
</feature>
<evidence type="ECO:0000259" key="7">
    <source>
        <dbReference type="Pfam" id="PF25423"/>
    </source>
</evidence>
<evidence type="ECO:0000256" key="3">
    <source>
        <dbReference type="ARBA" id="ARBA00022679"/>
    </source>
</evidence>
<comment type="similarity">
    <text evidence="5">Belongs to the class I-like SAM-binding methyltransferase superfamily. C5-methyltransferase family.</text>
</comment>
<dbReference type="EMBL" id="AMGV01000001">
    <property type="protein sequence ID" value="KEF62982.1"/>
    <property type="molecule type" value="Genomic_DNA"/>
</dbReference>
<evidence type="ECO:0000256" key="4">
    <source>
        <dbReference type="ARBA" id="ARBA00022691"/>
    </source>
</evidence>
<feature type="compositionally biased region" description="Acidic residues" evidence="6">
    <location>
        <begin position="69"/>
        <end position="82"/>
    </location>
</feature>
<dbReference type="RefSeq" id="XP_013265572.1">
    <property type="nucleotide sequence ID" value="XM_013410118.1"/>
</dbReference>
<keyword evidence="3 5" id="KW-0808">Transferase</keyword>
<dbReference type="HOGENOM" id="CLU_003836_0_0_1"/>
<dbReference type="SUPFAM" id="SSF53335">
    <property type="entry name" value="S-adenosyl-L-methionine-dependent methyltransferases"/>
    <property type="match status" value="1"/>
</dbReference>
<evidence type="ECO:0000313" key="9">
    <source>
        <dbReference type="Proteomes" id="UP000027920"/>
    </source>
</evidence>
<dbReference type="PANTHER" id="PTHR10629:SF54">
    <property type="entry name" value="DNA METHYLTRANSFERASE DIM-2"/>
    <property type="match status" value="1"/>
</dbReference>
<dbReference type="Gene3D" id="3.40.50.150">
    <property type="entry name" value="Vaccinia Virus protein VP39"/>
    <property type="match status" value="1"/>
</dbReference>
<dbReference type="GeneID" id="25275906"/>
<keyword evidence="2 5" id="KW-0489">Methyltransferase</keyword>
<feature type="region of interest" description="Disordered" evidence="6">
    <location>
        <begin position="1050"/>
        <end position="1069"/>
    </location>
</feature>
<dbReference type="Proteomes" id="UP000027920">
    <property type="component" value="Unassembled WGS sequence"/>
</dbReference>
<dbReference type="PANTHER" id="PTHR10629">
    <property type="entry name" value="CYTOSINE-SPECIFIC METHYLTRANSFERASE"/>
    <property type="match status" value="1"/>
</dbReference>
<feature type="region of interest" description="Disordered" evidence="6">
    <location>
        <begin position="1"/>
        <end position="94"/>
    </location>
</feature>